<dbReference type="GO" id="GO:0042355">
    <property type="term" value="P:L-fucose catabolic process"/>
    <property type="evidence" value="ECO:0007669"/>
    <property type="project" value="UniProtKB-UniRule"/>
</dbReference>
<comment type="catalytic activity">
    <reaction evidence="7">
        <text>L-fucose = L-fuculose</text>
        <dbReference type="Rhea" id="RHEA:17233"/>
        <dbReference type="ChEBI" id="CHEBI:2181"/>
        <dbReference type="ChEBI" id="CHEBI:17617"/>
        <dbReference type="EC" id="5.3.1.25"/>
    </reaction>
</comment>
<feature type="domain" description="L-fucose isomerase C-terminal" evidence="8">
    <location>
        <begin position="414"/>
        <end position="579"/>
    </location>
</feature>
<dbReference type="PANTHER" id="PTHR37840:SF1">
    <property type="entry name" value="L-FUCOSE ISOMERASE"/>
    <property type="match status" value="1"/>
</dbReference>
<dbReference type="InterPro" id="IPR012889">
    <property type="entry name" value="Fucose_isomerase_N2"/>
</dbReference>
<proteinExistence type="inferred from homology"/>
<protein>
    <recommendedName>
        <fullName evidence="7">L-fucose isomerase</fullName>
        <shortName evidence="7">FucIase</shortName>
        <ecNumber evidence="7">5.3.1.25</ecNumber>
    </recommendedName>
    <alternativeName>
        <fullName evidence="7">6-deoxy-L-galactose isomerase</fullName>
    </alternativeName>
</protein>
<keyword evidence="12" id="KW-1185">Reference proteome</keyword>
<dbReference type="GO" id="GO:0030145">
    <property type="term" value="F:manganese ion binding"/>
    <property type="evidence" value="ECO:0007669"/>
    <property type="project" value="UniProtKB-UniRule"/>
</dbReference>
<dbReference type="InterPro" id="IPR009015">
    <property type="entry name" value="Fucose_isomerase_N/cen_sf"/>
</dbReference>
<accession>A0A0R1XJV9</accession>
<keyword evidence="2 7" id="KW-0479">Metal-binding</keyword>
<comment type="pathway">
    <text evidence="7">Carbohydrate degradation; L-fucose degradation; L-lactaldehyde and glycerone phosphate from L-fucose: step 1/3.</text>
</comment>
<dbReference type="InterPro" id="IPR038391">
    <property type="entry name" value="Fucose_iso_dom1_sf"/>
</dbReference>
<comment type="function">
    <text evidence="7">Converts the aldose L-fucose into the corresponding ketose L-fuculose.</text>
</comment>
<feature type="active site" description="Proton acceptor" evidence="7">
    <location>
        <position position="384"/>
    </location>
</feature>
<dbReference type="InterPro" id="IPR015888">
    <property type="entry name" value="Fuc_isomerase_C"/>
</dbReference>
<comment type="caution">
    <text evidence="11">The sequence shown here is derived from an EMBL/GenBank/DDBJ whole genome shotgun (WGS) entry which is preliminary data.</text>
</comment>
<dbReference type="Gene3D" id="3.20.14.10">
    <property type="entry name" value="L-fucose/L-arabinose isomerase, C-terminal"/>
    <property type="match status" value="1"/>
</dbReference>
<dbReference type="STRING" id="1423734.FC83_GL001577"/>
<dbReference type="InterPro" id="IPR004216">
    <property type="entry name" value="Fuc/Ara_isomerase_C"/>
</dbReference>
<organism evidence="11 12">
    <name type="scientific">Agrilactobacillus composti DSM 18527 = JCM 14202</name>
    <dbReference type="NCBI Taxonomy" id="1423734"/>
    <lineage>
        <taxon>Bacteria</taxon>
        <taxon>Bacillati</taxon>
        <taxon>Bacillota</taxon>
        <taxon>Bacilli</taxon>
        <taxon>Lactobacillales</taxon>
        <taxon>Lactobacillaceae</taxon>
        <taxon>Agrilactobacillus</taxon>
    </lineage>
</organism>
<dbReference type="PANTHER" id="PTHR37840">
    <property type="entry name" value="L-FUCOSE ISOMERASE"/>
    <property type="match status" value="1"/>
</dbReference>
<keyword evidence="5 7" id="KW-0294">Fucose metabolism</keyword>
<dbReference type="eggNOG" id="COG2407">
    <property type="taxonomic scope" value="Bacteria"/>
</dbReference>
<dbReference type="InterPro" id="IPR038392">
    <property type="entry name" value="Fucose_isomerase_dom2_sf"/>
</dbReference>
<dbReference type="PATRIC" id="fig|1423734.3.peg.1596"/>
<evidence type="ECO:0000256" key="3">
    <source>
        <dbReference type="ARBA" id="ARBA00023211"/>
    </source>
</evidence>
<dbReference type="InterPro" id="IPR012888">
    <property type="entry name" value="Fucose_iso_N1"/>
</dbReference>
<feature type="binding site" evidence="7">
    <location>
        <position position="553"/>
    </location>
    <ligand>
        <name>Mn(2+)</name>
        <dbReference type="ChEBI" id="CHEBI:29035"/>
    </ligand>
</feature>
<dbReference type="AlphaFoldDB" id="A0A0R1XJV9"/>
<name>A0A0R1XJV9_9LACO</name>
<evidence type="ECO:0000256" key="1">
    <source>
        <dbReference type="ARBA" id="ARBA00022490"/>
    </source>
</evidence>
<dbReference type="InterPro" id="IPR038393">
    <property type="entry name" value="Fuc_iso_dom3_sf"/>
</dbReference>
<evidence type="ECO:0000259" key="10">
    <source>
        <dbReference type="Pfam" id="PF07882"/>
    </source>
</evidence>
<feature type="active site" description="Proton acceptor" evidence="7">
    <location>
        <position position="360"/>
    </location>
</feature>
<dbReference type="EMBL" id="AZGA01000088">
    <property type="protein sequence ID" value="KRM30446.1"/>
    <property type="molecule type" value="Genomic_DNA"/>
</dbReference>
<comment type="subcellular location">
    <subcellularLocation>
        <location evidence="7">Cytoplasm</location>
    </subcellularLocation>
</comment>
<dbReference type="NCBIfam" id="TIGR01089">
    <property type="entry name" value="fucI"/>
    <property type="match status" value="1"/>
</dbReference>
<feature type="domain" description="L-fucose isomerase N-terminal-2" evidence="10">
    <location>
        <begin position="196"/>
        <end position="377"/>
    </location>
</feature>
<dbReference type="UniPathway" id="UPA00563">
    <property type="reaction ID" value="UER00624"/>
</dbReference>
<dbReference type="Gene3D" id="3.40.50.1070">
    <property type="match status" value="1"/>
</dbReference>
<feature type="binding site" evidence="7">
    <location>
        <position position="384"/>
    </location>
    <ligand>
        <name>Mn(2+)</name>
        <dbReference type="ChEBI" id="CHEBI:29035"/>
    </ligand>
</feature>
<gene>
    <name evidence="7" type="primary">fucI</name>
    <name evidence="11" type="ORF">FC83_GL001577</name>
</gene>
<dbReference type="GO" id="GO:0008736">
    <property type="term" value="F:L-fucose isomerase activity"/>
    <property type="evidence" value="ECO:0007669"/>
    <property type="project" value="UniProtKB-UniRule"/>
</dbReference>
<dbReference type="FunFam" id="3.40.50.1070:FF:000001">
    <property type="entry name" value="L-fucose isomerase"/>
    <property type="match status" value="1"/>
</dbReference>
<feature type="binding site" evidence="7">
    <location>
        <position position="360"/>
    </location>
    <ligand>
        <name>Mn(2+)</name>
        <dbReference type="ChEBI" id="CHEBI:29035"/>
    </ligand>
</feature>
<dbReference type="GO" id="GO:0005737">
    <property type="term" value="C:cytoplasm"/>
    <property type="evidence" value="ECO:0007669"/>
    <property type="project" value="UniProtKB-SubCell"/>
</dbReference>
<dbReference type="Pfam" id="PF07882">
    <property type="entry name" value="Fucose_iso_N2"/>
    <property type="match status" value="1"/>
</dbReference>
<evidence type="ECO:0000256" key="4">
    <source>
        <dbReference type="ARBA" id="ARBA00023235"/>
    </source>
</evidence>
<sequence>MSYIYDVFKIISFLKNLGGIAMLDVKFPKIGIRPTIDGRRKGVRESLEEQTMNMAKSVAKLLHDNLKYPDGSPVETVIADTTIGGVHEAAMAKEKFDREGICGTITVTPCWCYGTETMDMTKDIPHAIWGFNGTERPGAVYLAAVLAAHTQKGIPAFGIYGKEVQEADDKSIPGDVTEKILRFAKGALATGLMRNKAYLSIGNVAMGIGGSTVDPDFFQDYLGMRNEYVDMTEIVRRWDEGIYDEVEFKKAKAWAKDHMKIGPDVYNAGKPIQFDDAAKEEQFDNCLKMIIIARDLMEGNQRLAEMNFKEEAEGHFAIAAGFQGQRQWTDHFPNGDVMEAMLNSQFDWNGKRAPHIFATENDSLNGASMLFNYLLTNTPQIFADVRTYWSPESVERVTGTKLTGLAANGFLHLSNSGAQTLDATGAEKIDGQPAMKPFWDLTDEEVQANLDQTDWVPANVEYFRGGGFSSHYLTKGGPKGMPVTMTRINLVKGVGPVLQLAEGYAIDLPENVFDAINKRTDPGWPSTFFAPTLTGHGAFKSVYDVMNNWGANHGAISYGHIGADVLTLASILRIPVNMHNVPEDKIFRPRAWASIGTENLEAADFNACKIFGPLYQ</sequence>
<evidence type="ECO:0000256" key="5">
    <source>
        <dbReference type="ARBA" id="ARBA00023253"/>
    </source>
</evidence>
<evidence type="ECO:0000259" key="9">
    <source>
        <dbReference type="Pfam" id="PF07881"/>
    </source>
</evidence>
<dbReference type="Gene3D" id="3.40.275.10">
    <property type="entry name" value="L-fucose Isomerase, Chain A, domain 2"/>
    <property type="match status" value="1"/>
</dbReference>
<dbReference type="SUPFAM" id="SSF53743">
    <property type="entry name" value="FucI/AraA N-terminal and middle domains"/>
    <property type="match status" value="1"/>
</dbReference>
<evidence type="ECO:0000259" key="8">
    <source>
        <dbReference type="Pfam" id="PF02952"/>
    </source>
</evidence>
<dbReference type="HAMAP" id="MF_01254">
    <property type="entry name" value="Fucose_iso"/>
    <property type="match status" value="1"/>
</dbReference>
<feature type="domain" description="L-fucose isomerase N-terminal-1" evidence="9">
    <location>
        <begin position="28"/>
        <end position="195"/>
    </location>
</feature>
<comment type="cofactor">
    <cofactor evidence="7">
        <name>Mn(2+)</name>
        <dbReference type="ChEBI" id="CHEBI:29035"/>
    </cofactor>
</comment>
<keyword evidence="6 7" id="KW-0119">Carbohydrate metabolism</keyword>
<dbReference type="GO" id="GO:0019571">
    <property type="term" value="P:D-arabinose catabolic process"/>
    <property type="evidence" value="ECO:0007669"/>
    <property type="project" value="TreeGrafter"/>
</dbReference>
<evidence type="ECO:0000313" key="12">
    <source>
        <dbReference type="Proteomes" id="UP000051236"/>
    </source>
</evidence>
<dbReference type="GO" id="GO:0008790">
    <property type="term" value="F:arabinose isomerase activity"/>
    <property type="evidence" value="ECO:0007669"/>
    <property type="project" value="TreeGrafter"/>
</dbReference>
<keyword evidence="1 7" id="KW-0963">Cytoplasm</keyword>
<evidence type="ECO:0000256" key="2">
    <source>
        <dbReference type="ARBA" id="ARBA00022723"/>
    </source>
</evidence>
<dbReference type="Pfam" id="PF02952">
    <property type="entry name" value="Fucose_iso_C"/>
    <property type="match status" value="1"/>
</dbReference>
<dbReference type="EC" id="5.3.1.25" evidence="7"/>
<keyword evidence="4 7" id="KW-0413">Isomerase</keyword>
<dbReference type="InterPro" id="IPR005763">
    <property type="entry name" value="Fucose_isomerase"/>
</dbReference>
<dbReference type="NCBIfam" id="NF008220">
    <property type="entry name" value="PRK10991.1"/>
    <property type="match status" value="1"/>
</dbReference>
<dbReference type="SUPFAM" id="SSF50443">
    <property type="entry name" value="FucI/AraA C-terminal domain-like"/>
    <property type="match status" value="1"/>
</dbReference>
<keyword evidence="3 7" id="KW-0464">Manganese</keyword>
<evidence type="ECO:0000313" key="11">
    <source>
        <dbReference type="EMBL" id="KRM30446.1"/>
    </source>
</evidence>
<evidence type="ECO:0000256" key="6">
    <source>
        <dbReference type="ARBA" id="ARBA00023277"/>
    </source>
</evidence>
<reference evidence="11 12" key="1">
    <citation type="journal article" date="2015" name="Genome Announc.">
        <title>Expanding the biotechnology potential of lactobacilli through comparative genomics of 213 strains and associated genera.</title>
        <authorList>
            <person name="Sun Z."/>
            <person name="Harris H.M."/>
            <person name="McCann A."/>
            <person name="Guo C."/>
            <person name="Argimon S."/>
            <person name="Zhang W."/>
            <person name="Yang X."/>
            <person name="Jeffery I.B."/>
            <person name="Cooney J.C."/>
            <person name="Kagawa T.F."/>
            <person name="Liu W."/>
            <person name="Song Y."/>
            <person name="Salvetti E."/>
            <person name="Wrobel A."/>
            <person name="Rasinkangas P."/>
            <person name="Parkhill J."/>
            <person name="Rea M.C."/>
            <person name="O'Sullivan O."/>
            <person name="Ritari J."/>
            <person name="Douillard F.P."/>
            <person name="Paul Ross R."/>
            <person name="Yang R."/>
            <person name="Briner A.E."/>
            <person name="Felis G.E."/>
            <person name="de Vos W.M."/>
            <person name="Barrangou R."/>
            <person name="Klaenhammer T.R."/>
            <person name="Caufield P.W."/>
            <person name="Cui Y."/>
            <person name="Zhang H."/>
            <person name="O'Toole P.W."/>
        </authorList>
    </citation>
    <scope>NUCLEOTIDE SEQUENCE [LARGE SCALE GENOMIC DNA]</scope>
    <source>
        <strain evidence="11 12">DSM 18527</strain>
    </source>
</reference>
<comment type="similarity">
    <text evidence="7">Belongs to the L-fucose isomerase family.</text>
</comment>
<dbReference type="Proteomes" id="UP000051236">
    <property type="component" value="Unassembled WGS sequence"/>
</dbReference>
<dbReference type="Pfam" id="PF07881">
    <property type="entry name" value="Fucose_iso_N1"/>
    <property type="match status" value="1"/>
</dbReference>
<evidence type="ECO:0000256" key="7">
    <source>
        <dbReference type="HAMAP-Rule" id="MF_01254"/>
    </source>
</evidence>